<feature type="region of interest" description="Disordered" evidence="7">
    <location>
        <begin position="100"/>
        <end position="370"/>
    </location>
</feature>
<comment type="subcellular location">
    <subcellularLocation>
        <location evidence="1">Nucleus</location>
    </subcellularLocation>
</comment>
<feature type="compositionally biased region" description="Low complexity" evidence="7">
    <location>
        <begin position="251"/>
        <end position="263"/>
    </location>
</feature>
<evidence type="ECO:0000256" key="4">
    <source>
        <dbReference type="ARBA" id="ARBA00023187"/>
    </source>
</evidence>
<dbReference type="Gene3D" id="3.30.70.330">
    <property type="match status" value="1"/>
</dbReference>
<dbReference type="InterPro" id="IPR035979">
    <property type="entry name" value="RBD_domain_sf"/>
</dbReference>
<reference evidence="9" key="2">
    <citation type="submission" date="2017-12" db="EMBL/GenBank/DDBJ databases">
        <title>WGS assembly of Marchantia polymorpha.</title>
        <authorList>
            <person name="Bowman J.L."/>
            <person name="Kohchi T."/>
            <person name="Yamato K.T."/>
            <person name="Jenkins J."/>
            <person name="Shu S."/>
            <person name="Ishizaki K."/>
            <person name="Yamaoka S."/>
            <person name="Nishihama R."/>
            <person name="Nakamura Y."/>
            <person name="Berger F."/>
            <person name="Adam C."/>
            <person name="Aki S.S."/>
            <person name="Althoff F."/>
            <person name="Araki T."/>
            <person name="Arteaga-Vazquez M.A."/>
            <person name="Balasubrmanian S."/>
            <person name="Bauer D."/>
            <person name="Boehm C.R."/>
            <person name="Briginshaw L."/>
            <person name="Caballero-Perez J."/>
            <person name="Catarino B."/>
            <person name="Chen F."/>
            <person name="Chiyoda S."/>
            <person name="Chovatia M."/>
            <person name="Davies K.M."/>
            <person name="Delmans M."/>
            <person name="Demura T."/>
            <person name="Dierschke T."/>
            <person name="Dolan L."/>
            <person name="Dorantes-Acosta A.E."/>
            <person name="Eklund D.M."/>
            <person name="Florent S.N."/>
            <person name="Flores-Sandoval E."/>
            <person name="Fujiyama A."/>
            <person name="Fukuzawa H."/>
            <person name="Galik B."/>
            <person name="Grimanelli D."/>
            <person name="Grimwood J."/>
            <person name="Grossniklaus U."/>
            <person name="Hamada T."/>
            <person name="Haseloff J."/>
            <person name="Hetherington A.J."/>
            <person name="Higo A."/>
            <person name="Hirakawa Y."/>
            <person name="Hundley H.N."/>
            <person name="Ikeda Y."/>
            <person name="Inoue K."/>
            <person name="Inoue S."/>
            <person name="Ishida S."/>
            <person name="Jia Q."/>
            <person name="Kakita M."/>
            <person name="Kanazawa T."/>
            <person name="Kawai Y."/>
            <person name="Kawashima T."/>
            <person name="Kennedy M."/>
            <person name="Kinose K."/>
            <person name="Kinoshita T."/>
            <person name="Kohara Y."/>
            <person name="Koide E."/>
            <person name="Komatsu K."/>
            <person name="Kopischke S."/>
            <person name="Kubo M."/>
            <person name="Kyozuka J."/>
            <person name="Lagercrantz U."/>
            <person name="Lin S.S."/>
            <person name="Lindquist E."/>
            <person name="Lipzen A.M."/>
            <person name="Lu C."/>
            <person name="Luna E.D."/>
            <person name="Martienssen R.A."/>
            <person name="Minamino N."/>
            <person name="Mizutani M."/>
            <person name="Mizutani M."/>
            <person name="Mochizuki N."/>
            <person name="Monte I."/>
            <person name="Mosher R."/>
            <person name="Nagasaki H."/>
            <person name="Nakagami H."/>
            <person name="Naramoto S."/>
            <person name="Nishitani K."/>
            <person name="Ohtani M."/>
            <person name="Okamoto T."/>
            <person name="Okumura M."/>
            <person name="Phillips J."/>
            <person name="Pollak B."/>
            <person name="Reinders A."/>
            <person name="Roevekamp M."/>
            <person name="Sano R."/>
            <person name="Sawa S."/>
            <person name="Schmid M.W."/>
            <person name="Shirakawa M."/>
            <person name="Solano R."/>
            <person name="Spunde A."/>
            <person name="Suetsugu N."/>
            <person name="Sugano S."/>
            <person name="Sugiyama A."/>
            <person name="Sun R."/>
            <person name="Suzuki Y."/>
            <person name="Takenaka M."/>
            <person name="Takezawa D."/>
            <person name="Tomogane H."/>
            <person name="Tsuzuki M."/>
            <person name="Ueda T."/>
            <person name="Umeda M."/>
            <person name="Ward J.M."/>
            <person name="Watanabe Y."/>
            <person name="Yazaki K."/>
            <person name="Yokoyama R."/>
            <person name="Yoshitake Y."/>
            <person name="Yotsui I."/>
            <person name="Zachgo S."/>
            <person name="Schmutz J."/>
        </authorList>
    </citation>
    <scope>NUCLEOTIDE SEQUENCE [LARGE SCALE GENOMIC DNA]</scope>
    <source>
        <strain evidence="9">Tak-1</strain>
    </source>
</reference>
<keyword evidence="2" id="KW-0507">mRNA processing</keyword>
<dbReference type="Gramene" id="Mp3g01600.1">
    <property type="protein sequence ID" value="Mp3g01600.1.cds"/>
    <property type="gene ID" value="Mp3g01600"/>
</dbReference>
<dbReference type="InterPro" id="IPR051106">
    <property type="entry name" value="RNA-bind/splicing_reg"/>
</dbReference>
<reference evidence="10" key="1">
    <citation type="journal article" date="2017" name="Cell">
        <title>Insights into land plant evolution garnered from the Marchantia polymorpha genome.</title>
        <authorList>
            <person name="Bowman J.L."/>
            <person name="Kohchi T."/>
            <person name="Yamato K.T."/>
            <person name="Jenkins J."/>
            <person name="Shu S."/>
            <person name="Ishizaki K."/>
            <person name="Yamaoka S."/>
            <person name="Nishihama R."/>
            <person name="Nakamura Y."/>
            <person name="Berger F."/>
            <person name="Adam C."/>
            <person name="Aki S.S."/>
            <person name="Althoff F."/>
            <person name="Araki T."/>
            <person name="Arteaga-Vazquez M.A."/>
            <person name="Balasubrmanian S."/>
            <person name="Barry K."/>
            <person name="Bauer D."/>
            <person name="Boehm C.R."/>
            <person name="Briginshaw L."/>
            <person name="Caballero-Perez J."/>
            <person name="Catarino B."/>
            <person name="Chen F."/>
            <person name="Chiyoda S."/>
            <person name="Chovatia M."/>
            <person name="Davies K.M."/>
            <person name="Delmans M."/>
            <person name="Demura T."/>
            <person name="Dierschke T."/>
            <person name="Dolan L."/>
            <person name="Dorantes-Acosta A.E."/>
            <person name="Eklund D.M."/>
            <person name="Florent S.N."/>
            <person name="Flores-Sandoval E."/>
            <person name="Fujiyama A."/>
            <person name="Fukuzawa H."/>
            <person name="Galik B."/>
            <person name="Grimanelli D."/>
            <person name="Grimwood J."/>
            <person name="Grossniklaus U."/>
            <person name="Hamada T."/>
            <person name="Haseloff J."/>
            <person name="Hetherington A.J."/>
            <person name="Higo A."/>
            <person name="Hirakawa Y."/>
            <person name="Hundley H.N."/>
            <person name="Ikeda Y."/>
            <person name="Inoue K."/>
            <person name="Inoue S.I."/>
            <person name="Ishida S."/>
            <person name="Jia Q."/>
            <person name="Kakita M."/>
            <person name="Kanazawa T."/>
            <person name="Kawai Y."/>
            <person name="Kawashima T."/>
            <person name="Kennedy M."/>
            <person name="Kinose K."/>
            <person name="Kinoshita T."/>
            <person name="Kohara Y."/>
            <person name="Koide E."/>
            <person name="Komatsu K."/>
            <person name="Kopischke S."/>
            <person name="Kubo M."/>
            <person name="Kyozuka J."/>
            <person name="Lagercrantz U."/>
            <person name="Lin S.S."/>
            <person name="Lindquist E."/>
            <person name="Lipzen A.M."/>
            <person name="Lu C.W."/>
            <person name="De Luna E."/>
            <person name="Martienssen R.A."/>
            <person name="Minamino N."/>
            <person name="Mizutani M."/>
            <person name="Mizutani M."/>
            <person name="Mochizuki N."/>
            <person name="Monte I."/>
            <person name="Mosher R."/>
            <person name="Nagasaki H."/>
            <person name="Nakagami H."/>
            <person name="Naramoto S."/>
            <person name="Nishitani K."/>
            <person name="Ohtani M."/>
            <person name="Okamoto T."/>
            <person name="Okumura M."/>
            <person name="Phillips J."/>
            <person name="Pollak B."/>
            <person name="Reinders A."/>
            <person name="Rovekamp M."/>
            <person name="Sano R."/>
            <person name="Sawa S."/>
            <person name="Schmid M.W."/>
            <person name="Shirakawa M."/>
            <person name="Solano R."/>
            <person name="Spunde A."/>
            <person name="Suetsugu N."/>
            <person name="Sugano S."/>
            <person name="Sugiyama A."/>
            <person name="Sun R."/>
            <person name="Suzuki Y."/>
            <person name="Takenaka M."/>
            <person name="Takezawa D."/>
            <person name="Tomogane H."/>
            <person name="Tsuzuki M."/>
            <person name="Ueda T."/>
            <person name="Umeda M."/>
            <person name="Ward J.M."/>
            <person name="Watanabe Y."/>
            <person name="Yazaki K."/>
            <person name="Yokoyama R."/>
            <person name="Yoshitake Y."/>
            <person name="Yotsui I."/>
            <person name="Zachgo S."/>
            <person name="Schmutz J."/>
        </authorList>
    </citation>
    <scope>NUCLEOTIDE SEQUENCE [LARGE SCALE GENOMIC DNA]</scope>
    <source>
        <strain evidence="10">Tak-1</strain>
    </source>
</reference>
<accession>A0A2R6XNS0</accession>
<feature type="compositionally biased region" description="Basic residues" evidence="7">
    <location>
        <begin position="115"/>
        <end position="127"/>
    </location>
</feature>
<evidence type="ECO:0000256" key="5">
    <source>
        <dbReference type="ARBA" id="ARBA00023242"/>
    </source>
</evidence>
<feature type="compositionally biased region" description="Basic residues" evidence="7">
    <location>
        <begin position="207"/>
        <end position="225"/>
    </location>
</feature>
<feature type="compositionally biased region" description="Basic and acidic residues" evidence="7">
    <location>
        <begin position="150"/>
        <end position="161"/>
    </location>
</feature>
<feature type="compositionally biased region" description="Basic and acidic residues" evidence="7">
    <location>
        <begin position="273"/>
        <end position="292"/>
    </location>
</feature>
<feature type="compositionally biased region" description="Basic and acidic residues" evidence="7">
    <location>
        <begin position="169"/>
        <end position="206"/>
    </location>
</feature>
<feature type="domain" description="RRM" evidence="8">
    <location>
        <begin position="16"/>
        <end position="94"/>
    </location>
</feature>
<dbReference type="GO" id="GO:0006397">
    <property type="term" value="P:mRNA processing"/>
    <property type="evidence" value="ECO:0007669"/>
    <property type="project" value="UniProtKB-KW"/>
</dbReference>
<keyword evidence="10" id="KW-1185">Reference proteome</keyword>
<gene>
    <name evidence="9" type="ORF">MARPO_0007s0152</name>
</gene>
<feature type="compositionally biased region" description="Low complexity" evidence="7">
    <location>
        <begin position="347"/>
        <end position="358"/>
    </location>
</feature>
<dbReference type="SMART" id="SM00360">
    <property type="entry name" value="RRM"/>
    <property type="match status" value="1"/>
</dbReference>
<proteinExistence type="predicted"/>
<evidence type="ECO:0000256" key="2">
    <source>
        <dbReference type="ARBA" id="ARBA00022664"/>
    </source>
</evidence>
<dbReference type="OrthoDB" id="21467at2759"/>
<name>A0A2R6XNS0_MARPO</name>
<dbReference type="InterPro" id="IPR000504">
    <property type="entry name" value="RRM_dom"/>
</dbReference>
<keyword evidence="4" id="KW-0508">mRNA splicing</keyword>
<dbReference type="PANTHER" id="PTHR48028">
    <property type="entry name" value="GLYCINE-RICH RNA-BINDING PROTEIN RZ1A"/>
    <property type="match status" value="1"/>
</dbReference>
<evidence type="ECO:0000313" key="9">
    <source>
        <dbReference type="EMBL" id="PTQ47754.1"/>
    </source>
</evidence>
<dbReference type="InterPro" id="IPR012677">
    <property type="entry name" value="Nucleotide-bd_a/b_plait_sf"/>
</dbReference>
<dbReference type="Gramene" id="Mp3g01600.2">
    <property type="protein sequence ID" value="Mp3g01600.2.cds"/>
    <property type="gene ID" value="Mp3g01600"/>
</dbReference>
<dbReference type="EMBL" id="KZ772679">
    <property type="protein sequence ID" value="PTQ47753.1"/>
    <property type="molecule type" value="Genomic_DNA"/>
</dbReference>
<dbReference type="Proteomes" id="UP000244005">
    <property type="component" value="Unassembled WGS sequence"/>
</dbReference>
<protein>
    <recommendedName>
        <fullName evidence="8">RRM domain-containing protein</fullName>
    </recommendedName>
</protein>
<organism evidence="9 10">
    <name type="scientific">Marchantia polymorpha</name>
    <name type="common">Common liverwort</name>
    <name type="synonym">Marchantia aquatica</name>
    <dbReference type="NCBI Taxonomy" id="3197"/>
    <lineage>
        <taxon>Eukaryota</taxon>
        <taxon>Viridiplantae</taxon>
        <taxon>Streptophyta</taxon>
        <taxon>Embryophyta</taxon>
        <taxon>Marchantiophyta</taxon>
        <taxon>Marchantiopsida</taxon>
        <taxon>Marchantiidae</taxon>
        <taxon>Marchantiales</taxon>
        <taxon>Marchantiaceae</taxon>
        <taxon>Marchantia</taxon>
    </lineage>
</organism>
<feature type="compositionally biased region" description="Basic and acidic residues" evidence="7">
    <location>
        <begin position="329"/>
        <end position="338"/>
    </location>
</feature>
<dbReference type="GO" id="GO:0008380">
    <property type="term" value="P:RNA splicing"/>
    <property type="evidence" value="ECO:0007669"/>
    <property type="project" value="UniProtKB-KW"/>
</dbReference>
<evidence type="ECO:0000256" key="1">
    <source>
        <dbReference type="ARBA" id="ARBA00004123"/>
    </source>
</evidence>
<keyword evidence="5" id="KW-0539">Nucleus</keyword>
<dbReference type="FunFam" id="3.30.70.330:FF:000192">
    <property type="entry name" value="Serine/arginine-rich splicing factor SC35"/>
    <property type="match status" value="1"/>
</dbReference>
<dbReference type="GO" id="GO:0005634">
    <property type="term" value="C:nucleus"/>
    <property type="evidence" value="ECO:0007669"/>
    <property type="project" value="UniProtKB-SubCell"/>
</dbReference>
<dbReference type="SUPFAM" id="SSF54928">
    <property type="entry name" value="RNA-binding domain, RBD"/>
    <property type="match status" value="1"/>
</dbReference>
<sequence>MSHFGRAGPPDIRDTYSLLVLNITFRTSADDLYPLFDRYGKVVDIFIPRDRRTGESRGFAFVRYKHAEEAQKAIERLDGRNVDGRDMVVQYAKYGRDMESIHRGKITQGSPKYSSRSRSRSPRKAKSPVRGGGGKRNFGPPSHMQASPPRGRDGRDGRDRYPGPPQGGRHRDGRDEYREREREREHRPRSRERHERDRHRERERDHPRRRSPSRSPSRSRSRSRVRVHDEERRRSQSKVVSRKASPPPRSQSPGRSASRSVSRSPPPRVSAEPSKEATRNGNDSPHERKRMDSASPKQQSLSPERGLPSPVRRSPSPVERDSVSPVKRTRSESPERRSPSPIRRRSPSVSSPQRPSSSLTPEPQSPFAED</sequence>
<dbReference type="PANTHER" id="PTHR48028:SF4">
    <property type="entry name" value="SC35-LIKE SPLICING FACTOR"/>
    <property type="match status" value="1"/>
</dbReference>
<evidence type="ECO:0000259" key="8">
    <source>
        <dbReference type="PROSITE" id="PS50102"/>
    </source>
</evidence>
<dbReference type="EMBL" id="KZ772679">
    <property type="protein sequence ID" value="PTQ47754.1"/>
    <property type="molecule type" value="Genomic_DNA"/>
</dbReference>
<feature type="compositionally biased region" description="Low complexity" evidence="7">
    <location>
        <begin position="308"/>
        <end position="317"/>
    </location>
</feature>
<evidence type="ECO:0000256" key="6">
    <source>
        <dbReference type="PROSITE-ProRule" id="PRU00176"/>
    </source>
</evidence>
<dbReference type="CDD" id="cd12311">
    <property type="entry name" value="RRM_SRSF2_SRSF8"/>
    <property type="match status" value="1"/>
</dbReference>
<dbReference type="Pfam" id="PF00076">
    <property type="entry name" value="RRM_1"/>
    <property type="match status" value="1"/>
</dbReference>
<keyword evidence="3 6" id="KW-0694">RNA-binding</keyword>
<dbReference type="OMA" id="PSKERYH"/>
<evidence type="ECO:0000256" key="3">
    <source>
        <dbReference type="ARBA" id="ARBA00022884"/>
    </source>
</evidence>
<evidence type="ECO:0000313" key="10">
    <source>
        <dbReference type="Proteomes" id="UP000244005"/>
    </source>
</evidence>
<dbReference type="GO" id="GO:0003723">
    <property type="term" value="F:RNA binding"/>
    <property type="evidence" value="ECO:0007669"/>
    <property type="project" value="UniProtKB-UniRule"/>
</dbReference>
<dbReference type="AlphaFoldDB" id="A0A2R6XNS0"/>
<evidence type="ECO:0000256" key="7">
    <source>
        <dbReference type="SAM" id="MobiDB-lite"/>
    </source>
</evidence>
<dbReference type="PROSITE" id="PS50102">
    <property type="entry name" value="RRM"/>
    <property type="match status" value="1"/>
</dbReference>